<dbReference type="WBParaSite" id="BXY_0121400.1">
    <property type="protein sequence ID" value="BXY_0121400.1"/>
    <property type="gene ID" value="BXY_0121400"/>
</dbReference>
<dbReference type="AlphaFoldDB" id="A0A1I7RKI0"/>
<proteinExistence type="predicted"/>
<gene>
    <name evidence="1" type="ORF">BXYJ_LOCUS15193</name>
</gene>
<dbReference type="EMBL" id="CAJFCV020000006">
    <property type="protein sequence ID" value="CAG9131310.1"/>
    <property type="molecule type" value="Genomic_DNA"/>
</dbReference>
<name>A0A1I7RKI0_BURXY</name>
<evidence type="ECO:0000313" key="5">
    <source>
        <dbReference type="WBParaSite" id="BXY_0121400.1"/>
    </source>
</evidence>
<keyword evidence="4" id="KW-1185">Reference proteome</keyword>
<evidence type="ECO:0000313" key="3">
    <source>
        <dbReference type="Proteomes" id="UP000095284"/>
    </source>
</evidence>
<protein>
    <submittedName>
        <fullName evidence="1">(pine wood nematode) hypothetical protein</fullName>
    </submittedName>
</protein>
<sequence length="125" mass="13374">MPSLIAFHLVAVSTKNPILAFIQGQKPSVAPRIQKTGVPCRASGGISNRNCFSARRVEGREKRPGAKIGCDTETGAARQMDVEGRRWGEGRLESPLIHILFNLLVKPSGGPQAMRGIVGKTAKGN</sequence>
<dbReference type="Proteomes" id="UP000659654">
    <property type="component" value="Unassembled WGS sequence"/>
</dbReference>
<dbReference type="Proteomes" id="UP000582659">
    <property type="component" value="Unassembled WGS sequence"/>
</dbReference>
<evidence type="ECO:0000313" key="4">
    <source>
        <dbReference type="Proteomes" id="UP000659654"/>
    </source>
</evidence>
<evidence type="ECO:0000313" key="1">
    <source>
        <dbReference type="EMBL" id="CAD5235102.1"/>
    </source>
</evidence>
<dbReference type="Proteomes" id="UP000095284">
    <property type="component" value="Unplaced"/>
</dbReference>
<organism evidence="3 5">
    <name type="scientific">Bursaphelenchus xylophilus</name>
    <name type="common">Pinewood nematode worm</name>
    <name type="synonym">Aphelenchoides xylophilus</name>
    <dbReference type="NCBI Taxonomy" id="6326"/>
    <lineage>
        <taxon>Eukaryota</taxon>
        <taxon>Metazoa</taxon>
        <taxon>Ecdysozoa</taxon>
        <taxon>Nematoda</taxon>
        <taxon>Chromadorea</taxon>
        <taxon>Rhabditida</taxon>
        <taxon>Tylenchina</taxon>
        <taxon>Tylenchomorpha</taxon>
        <taxon>Aphelenchoidea</taxon>
        <taxon>Aphelenchoididae</taxon>
        <taxon>Bursaphelenchus</taxon>
    </lineage>
</organism>
<reference evidence="2" key="2">
    <citation type="submission" date="2020-08" db="EMBL/GenBank/DDBJ databases">
        <authorList>
            <person name="Kikuchi T."/>
        </authorList>
    </citation>
    <scope>NUCLEOTIDE SEQUENCE</scope>
    <source>
        <strain evidence="1">Ka4C1</strain>
    </source>
</reference>
<evidence type="ECO:0000313" key="2">
    <source>
        <dbReference type="EMBL" id="CAG9131310.1"/>
    </source>
</evidence>
<dbReference type="EMBL" id="CAJFDI010000006">
    <property type="protein sequence ID" value="CAD5235102.1"/>
    <property type="molecule type" value="Genomic_DNA"/>
</dbReference>
<accession>A0A1I7RKI0</accession>
<reference evidence="5" key="1">
    <citation type="submission" date="2016-11" db="UniProtKB">
        <authorList>
            <consortium name="WormBaseParasite"/>
        </authorList>
    </citation>
    <scope>IDENTIFICATION</scope>
</reference>